<evidence type="ECO:0000313" key="4">
    <source>
        <dbReference type="Proteomes" id="UP000230447"/>
    </source>
</evidence>
<gene>
    <name evidence="3" type="ORF">COX24_03745</name>
</gene>
<name>A0A2G9ZE06_9BACT</name>
<evidence type="ECO:0000313" key="3">
    <source>
        <dbReference type="EMBL" id="PIP31412.1"/>
    </source>
</evidence>
<dbReference type="EMBL" id="PCSB01000078">
    <property type="protein sequence ID" value="PIP31412.1"/>
    <property type="molecule type" value="Genomic_DNA"/>
</dbReference>
<feature type="transmembrane region" description="Helical" evidence="1">
    <location>
        <begin position="98"/>
        <end position="122"/>
    </location>
</feature>
<evidence type="ECO:0000256" key="2">
    <source>
        <dbReference type="SAM" id="SignalP"/>
    </source>
</evidence>
<feature type="signal peptide" evidence="2">
    <location>
        <begin position="1"/>
        <end position="30"/>
    </location>
</feature>
<keyword evidence="1" id="KW-1133">Transmembrane helix</keyword>
<feature type="chain" id="PRO_5013970584" evidence="2">
    <location>
        <begin position="31"/>
        <end position="163"/>
    </location>
</feature>
<dbReference type="InterPro" id="IPR043993">
    <property type="entry name" value="T4SS_pilin"/>
</dbReference>
<comment type="caution">
    <text evidence="3">The sequence shown here is derived from an EMBL/GenBank/DDBJ whole genome shotgun (WGS) entry which is preliminary data.</text>
</comment>
<keyword evidence="1" id="KW-0812">Transmembrane</keyword>
<sequence>MFMFSFKKTIKVSLVLFALCFMLLTNTALAISEPGGPCCKIEDCAGTGMDCKCVIDQTKCDLAKKRDTGICVPSGKAFICPTSKFISLEEVITSTVNYLFMLAVVGCPLVIAIGAFLFLTSAGDPGKTKLAKQMILWACIGLAVILFSKMMKGIILGIITGTP</sequence>
<reference evidence="3 4" key="1">
    <citation type="submission" date="2017-09" db="EMBL/GenBank/DDBJ databases">
        <title>Depth-based differentiation of microbial function through sediment-hosted aquifers and enrichment of novel symbionts in the deep terrestrial subsurface.</title>
        <authorList>
            <person name="Probst A.J."/>
            <person name="Ladd B."/>
            <person name="Jarett J.K."/>
            <person name="Geller-Mcgrath D.E."/>
            <person name="Sieber C.M."/>
            <person name="Emerson J.B."/>
            <person name="Anantharaman K."/>
            <person name="Thomas B.C."/>
            <person name="Malmstrom R."/>
            <person name="Stieglmeier M."/>
            <person name="Klingl A."/>
            <person name="Woyke T."/>
            <person name="Ryan C.M."/>
            <person name="Banfield J.F."/>
        </authorList>
    </citation>
    <scope>NUCLEOTIDE SEQUENCE [LARGE SCALE GENOMIC DNA]</scope>
    <source>
        <strain evidence="3">CG23_combo_of_CG06-09_8_20_14_all_37_87_8</strain>
    </source>
</reference>
<accession>A0A2G9ZE06</accession>
<keyword evidence="2" id="KW-0732">Signal</keyword>
<feature type="transmembrane region" description="Helical" evidence="1">
    <location>
        <begin position="134"/>
        <end position="159"/>
    </location>
</feature>
<dbReference type="AlphaFoldDB" id="A0A2G9ZE06"/>
<dbReference type="Pfam" id="PF18895">
    <property type="entry name" value="T4SS_pilin"/>
    <property type="match status" value="1"/>
</dbReference>
<protein>
    <submittedName>
        <fullName evidence="3">Uncharacterized protein</fullName>
    </submittedName>
</protein>
<evidence type="ECO:0000256" key="1">
    <source>
        <dbReference type="SAM" id="Phobius"/>
    </source>
</evidence>
<proteinExistence type="predicted"/>
<organism evidence="3 4">
    <name type="scientific">bacterium (Candidatus Gribaldobacteria) CG23_combo_of_CG06-09_8_20_14_all_37_87_8</name>
    <dbReference type="NCBI Taxonomy" id="2014278"/>
    <lineage>
        <taxon>Bacteria</taxon>
        <taxon>Candidatus Gribaldobacteria</taxon>
    </lineage>
</organism>
<keyword evidence="1" id="KW-0472">Membrane</keyword>
<dbReference type="Proteomes" id="UP000230447">
    <property type="component" value="Unassembled WGS sequence"/>
</dbReference>